<dbReference type="RefSeq" id="WP_343048521.1">
    <property type="nucleotide sequence ID" value="NZ_JACCFW010000001.1"/>
</dbReference>
<proteinExistence type="predicted"/>
<feature type="transmembrane region" description="Helical" evidence="1">
    <location>
        <begin position="109"/>
        <end position="128"/>
    </location>
</feature>
<dbReference type="EMBL" id="JACCFW010000001">
    <property type="protein sequence ID" value="NYJ75354.1"/>
    <property type="molecule type" value="Genomic_DNA"/>
</dbReference>
<organism evidence="2 3">
    <name type="scientific">Allobranchiibius huperziae</name>
    <dbReference type="NCBI Taxonomy" id="1874116"/>
    <lineage>
        <taxon>Bacteria</taxon>
        <taxon>Bacillati</taxon>
        <taxon>Actinomycetota</taxon>
        <taxon>Actinomycetes</taxon>
        <taxon>Micrococcales</taxon>
        <taxon>Dermacoccaceae</taxon>
        <taxon>Allobranchiibius</taxon>
    </lineage>
</organism>
<evidence type="ECO:0000313" key="3">
    <source>
        <dbReference type="Proteomes" id="UP000571817"/>
    </source>
</evidence>
<dbReference type="Proteomes" id="UP000571817">
    <property type="component" value="Unassembled WGS sequence"/>
</dbReference>
<evidence type="ECO:0008006" key="4">
    <source>
        <dbReference type="Google" id="ProtNLM"/>
    </source>
</evidence>
<keyword evidence="1" id="KW-0812">Transmembrane</keyword>
<sequence length="145" mass="15631">MRVNSGFGRILVALYALFALAATGRSVLQISQTWPHPALPYLLSALAAVVYILATVALGRGGDRNARIALYTISFELLGVIAVGIWSYADGSAFVAQGQAGDTTVWARFGQGYGYVPLLLPILGLWWLRHTRRDVPAGAGRTDER</sequence>
<name>A0A853DK34_9MICO</name>
<feature type="transmembrane region" description="Helical" evidence="1">
    <location>
        <begin position="39"/>
        <end position="59"/>
    </location>
</feature>
<reference evidence="2 3" key="1">
    <citation type="submission" date="2020-07" db="EMBL/GenBank/DDBJ databases">
        <title>Sequencing the genomes of 1000 actinobacteria strains.</title>
        <authorList>
            <person name="Klenk H.-P."/>
        </authorList>
    </citation>
    <scope>NUCLEOTIDE SEQUENCE [LARGE SCALE GENOMIC DNA]</scope>
    <source>
        <strain evidence="2 3">DSM 29531</strain>
    </source>
</reference>
<comment type="caution">
    <text evidence="2">The sequence shown here is derived from an EMBL/GenBank/DDBJ whole genome shotgun (WGS) entry which is preliminary data.</text>
</comment>
<gene>
    <name evidence="2" type="ORF">HNR15_002317</name>
</gene>
<evidence type="ECO:0000313" key="2">
    <source>
        <dbReference type="EMBL" id="NYJ75354.1"/>
    </source>
</evidence>
<feature type="transmembrane region" description="Helical" evidence="1">
    <location>
        <begin position="68"/>
        <end position="89"/>
    </location>
</feature>
<protein>
    <recommendedName>
        <fullName evidence="4">Integral membrane protein</fullName>
    </recommendedName>
</protein>
<accession>A0A853DK34</accession>
<evidence type="ECO:0000256" key="1">
    <source>
        <dbReference type="SAM" id="Phobius"/>
    </source>
</evidence>
<keyword evidence="3" id="KW-1185">Reference proteome</keyword>
<keyword evidence="1" id="KW-0472">Membrane</keyword>
<dbReference type="AlphaFoldDB" id="A0A853DK34"/>
<keyword evidence="1" id="KW-1133">Transmembrane helix</keyword>